<dbReference type="InterPro" id="IPR036271">
    <property type="entry name" value="Tet_transcr_reg_TetR-rel_C_sf"/>
</dbReference>
<dbReference type="PRINTS" id="PR00455">
    <property type="entry name" value="HTHTETR"/>
</dbReference>
<dbReference type="SUPFAM" id="SSF46689">
    <property type="entry name" value="Homeodomain-like"/>
    <property type="match status" value="1"/>
</dbReference>
<feature type="compositionally biased region" description="Polar residues" evidence="5">
    <location>
        <begin position="1"/>
        <end position="14"/>
    </location>
</feature>
<evidence type="ECO:0000313" key="8">
    <source>
        <dbReference type="Proteomes" id="UP001054846"/>
    </source>
</evidence>
<proteinExistence type="predicted"/>
<accession>A0ABY3PI14</accession>
<dbReference type="RefSeq" id="WP_230840294.1">
    <property type="nucleotide sequence ID" value="NZ_CP063845.1"/>
</dbReference>
<reference evidence="7 8" key="1">
    <citation type="journal article" date="2021" name="Genome Biol. Evol.">
        <title>Complete Genome Sequencing of a Novel Gloeobacter Species from a Waterfall Cave in Mexico.</title>
        <authorList>
            <person name="Saw J.H."/>
            <person name="Cardona T."/>
            <person name="Montejano G."/>
        </authorList>
    </citation>
    <scope>NUCLEOTIDE SEQUENCE [LARGE SCALE GENOMIC DNA]</scope>
    <source>
        <strain evidence="7">MG652769</strain>
    </source>
</reference>
<dbReference type="PANTHER" id="PTHR30055">
    <property type="entry name" value="HTH-TYPE TRANSCRIPTIONAL REGULATOR RUTR"/>
    <property type="match status" value="1"/>
</dbReference>
<dbReference type="Gene3D" id="1.10.10.60">
    <property type="entry name" value="Homeodomain-like"/>
    <property type="match status" value="1"/>
</dbReference>
<gene>
    <name evidence="7" type="ORF">ISF26_15980</name>
</gene>
<feature type="domain" description="HTH tetR-type" evidence="6">
    <location>
        <begin position="22"/>
        <end position="82"/>
    </location>
</feature>
<feature type="region of interest" description="Disordered" evidence="5">
    <location>
        <begin position="1"/>
        <end position="22"/>
    </location>
</feature>
<keyword evidence="3" id="KW-0804">Transcription</keyword>
<keyword evidence="1" id="KW-0805">Transcription regulation</keyword>
<keyword evidence="2 4" id="KW-0238">DNA-binding</keyword>
<dbReference type="PROSITE" id="PS50977">
    <property type="entry name" value="HTH_TETR_2"/>
    <property type="match status" value="1"/>
</dbReference>
<dbReference type="SUPFAM" id="SSF48498">
    <property type="entry name" value="Tetracyclin repressor-like, C-terminal domain"/>
    <property type="match status" value="1"/>
</dbReference>
<dbReference type="InterPro" id="IPR050109">
    <property type="entry name" value="HTH-type_TetR-like_transc_reg"/>
</dbReference>
<name>A0ABY3PI14_9CYAN</name>
<dbReference type="PANTHER" id="PTHR30055:SF148">
    <property type="entry name" value="TETR-FAMILY TRANSCRIPTIONAL REGULATOR"/>
    <property type="match status" value="1"/>
</dbReference>
<evidence type="ECO:0000256" key="2">
    <source>
        <dbReference type="ARBA" id="ARBA00023125"/>
    </source>
</evidence>
<dbReference type="InterPro" id="IPR009057">
    <property type="entry name" value="Homeodomain-like_sf"/>
</dbReference>
<dbReference type="EMBL" id="CP063845">
    <property type="protein sequence ID" value="UFP93290.1"/>
    <property type="molecule type" value="Genomic_DNA"/>
</dbReference>
<dbReference type="InterPro" id="IPR011075">
    <property type="entry name" value="TetR_C"/>
</dbReference>
<dbReference type="Gene3D" id="1.10.357.10">
    <property type="entry name" value="Tetracycline Repressor, domain 2"/>
    <property type="match status" value="1"/>
</dbReference>
<evidence type="ECO:0000256" key="4">
    <source>
        <dbReference type="PROSITE-ProRule" id="PRU00335"/>
    </source>
</evidence>
<keyword evidence="8" id="KW-1185">Reference proteome</keyword>
<dbReference type="Pfam" id="PF00440">
    <property type="entry name" value="TetR_N"/>
    <property type="match status" value="1"/>
</dbReference>
<protein>
    <submittedName>
        <fullName evidence="7">TetR/AcrR family transcriptional regulator</fullName>
    </submittedName>
</protein>
<evidence type="ECO:0000256" key="3">
    <source>
        <dbReference type="ARBA" id="ARBA00023163"/>
    </source>
</evidence>
<sequence length="209" mass="22980">MLSGVSAENEQTKSLPGRPRSSRADQAILGAAVELLAEVGYQAMSIEAVAVRAGVSKPTIYRRYASKEELVADAIETLRQEVAVPDTGSLQTDIDSLLAEAIQMVQTPLARQTMAMIISSATTSPQFARIYATKYLMPRREAFGTILERAKARAEIRRDTDNGLFFDFVSGIMFHALLFEPSGEAYETYIRRAVQFLIDGAAGRRERLG</sequence>
<evidence type="ECO:0000256" key="1">
    <source>
        <dbReference type="ARBA" id="ARBA00023015"/>
    </source>
</evidence>
<dbReference type="Pfam" id="PF16859">
    <property type="entry name" value="TetR_C_11"/>
    <property type="match status" value="1"/>
</dbReference>
<dbReference type="Proteomes" id="UP001054846">
    <property type="component" value="Chromosome"/>
</dbReference>
<evidence type="ECO:0000256" key="5">
    <source>
        <dbReference type="SAM" id="MobiDB-lite"/>
    </source>
</evidence>
<dbReference type="InterPro" id="IPR001647">
    <property type="entry name" value="HTH_TetR"/>
</dbReference>
<feature type="DNA-binding region" description="H-T-H motif" evidence="4">
    <location>
        <begin position="45"/>
        <end position="64"/>
    </location>
</feature>
<organism evidence="7 8">
    <name type="scientific">Gloeobacter morelensis MG652769</name>
    <dbReference type="NCBI Taxonomy" id="2781736"/>
    <lineage>
        <taxon>Bacteria</taxon>
        <taxon>Bacillati</taxon>
        <taxon>Cyanobacteriota</taxon>
        <taxon>Cyanophyceae</taxon>
        <taxon>Gloeobacterales</taxon>
        <taxon>Gloeobacteraceae</taxon>
        <taxon>Gloeobacter</taxon>
        <taxon>Gloeobacter morelensis</taxon>
    </lineage>
</organism>
<evidence type="ECO:0000313" key="7">
    <source>
        <dbReference type="EMBL" id="UFP93290.1"/>
    </source>
</evidence>
<evidence type="ECO:0000259" key="6">
    <source>
        <dbReference type="PROSITE" id="PS50977"/>
    </source>
</evidence>